<evidence type="ECO:0000313" key="3">
    <source>
        <dbReference type="Proteomes" id="UP001168877"/>
    </source>
</evidence>
<gene>
    <name evidence="2" type="ORF">LWI29_023708</name>
</gene>
<comment type="caution">
    <text evidence="2">The sequence shown here is derived from an EMBL/GenBank/DDBJ whole genome shotgun (WGS) entry which is preliminary data.</text>
</comment>
<reference evidence="2" key="1">
    <citation type="journal article" date="2022" name="Plant J.">
        <title>Strategies of tolerance reflected in two North American maple genomes.</title>
        <authorList>
            <person name="McEvoy S.L."/>
            <person name="Sezen U.U."/>
            <person name="Trouern-Trend A."/>
            <person name="McMahon S.M."/>
            <person name="Schaberg P.G."/>
            <person name="Yang J."/>
            <person name="Wegrzyn J.L."/>
            <person name="Swenson N.G."/>
        </authorList>
    </citation>
    <scope>NUCLEOTIDE SEQUENCE</scope>
    <source>
        <strain evidence="2">NS2018</strain>
    </source>
</reference>
<evidence type="ECO:0000256" key="1">
    <source>
        <dbReference type="SAM" id="MobiDB-lite"/>
    </source>
</evidence>
<sequence length="203" mass="22984">MVRNLETDSKSEFGCPRYWVKNRGSAREDSPGREATWPGRVGSRGPHGQGDSLPPSICTIECIDHMFYVDLIVCIICIHMITLGSPCKRHEVLVRVEVTRIAKQEVLPRVGMTQIGKQGVMARVGRTRIVMHGRLPRGKSALDRELAIVLVGLGVWLDIDSDRAGYTGGVCTLEEFLIYHRCWFCVVSNIWWFRIIEGFHTFQ</sequence>
<organism evidence="2 3">
    <name type="scientific">Acer saccharum</name>
    <name type="common">Sugar maple</name>
    <dbReference type="NCBI Taxonomy" id="4024"/>
    <lineage>
        <taxon>Eukaryota</taxon>
        <taxon>Viridiplantae</taxon>
        <taxon>Streptophyta</taxon>
        <taxon>Embryophyta</taxon>
        <taxon>Tracheophyta</taxon>
        <taxon>Spermatophyta</taxon>
        <taxon>Magnoliopsida</taxon>
        <taxon>eudicotyledons</taxon>
        <taxon>Gunneridae</taxon>
        <taxon>Pentapetalae</taxon>
        <taxon>rosids</taxon>
        <taxon>malvids</taxon>
        <taxon>Sapindales</taxon>
        <taxon>Sapindaceae</taxon>
        <taxon>Hippocastanoideae</taxon>
        <taxon>Acereae</taxon>
        <taxon>Acer</taxon>
    </lineage>
</organism>
<accession>A0AA39VPZ3</accession>
<name>A0AA39VPZ3_ACESA</name>
<dbReference type="EMBL" id="JAUESC010000119">
    <property type="protein sequence ID" value="KAK0594114.1"/>
    <property type="molecule type" value="Genomic_DNA"/>
</dbReference>
<dbReference type="Proteomes" id="UP001168877">
    <property type="component" value="Unassembled WGS sequence"/>
</dbReference>
<proteinExistence type="predicted"/>
<keyword evidence="3" id="KW-1185">Reference proteome</keyword>
<reference evidence="2" key="2">
    <citation type="submission" date="2023-06" db="EMBL/GenBank/DDBJ databases">
        <authorList>
            <person name="Swenson N.G."/>
            <person name="Wegrzyn J.L."/>
            <person name="Mcevoy S.L."/>
        </authorList>
    </citation>
    <scope>NUCLEOTIDE SEQUENCE</scope>
    <source>
        <strain evidence="2">NS2018</strain>
        <tissue evidence="2">Leaf</tissue>
    </source>
</reference>
<dbReference type="AlphaFoldDB" id="A0AA39VPZ3"/>
<evidence type="ECO:0000313" key="2">
    <source>
        <dbReference type="EMBL" id="KAK0594114.1"/>
    </source>
</evidence>
<feature type="region of interest" description="Disordered" evidence="1">
    <location>
        <begin position="24"/>
        <end position="50"/>
    </location>
</feature>
<protein>
    <submittedName>
        <fullName evidence="2">Uncharacterized protein</fullName>
    </submittedName>
</protein>